<evidence type="ECO:0000313" key="2">
    <source>
        <dbReference type="Proteomes" id="UP000598820"/>
    </source>
</evidence>
<name>A0A927AVX5_9BACT</name>
<gene>
    <name evidence="1" type="ORF">IC229_32335</name>
</gene>
<keyword evidence="2" id="KW-1185">Reference proteome</keyword>
<comment type="caution">
    <text evidence="1">The sequence shown here is derived from an EMBL/GenBank/DDBJ whole genome shotgun (WGS) entry which is preliminary data.</text>
</comment>
<protein>
    <submittedName>
        <fullName evidence="1">Uncharacterized protein</fullName>
    </submittedName>
</protein>
<evidence type="ECO:0000313" key="1">
    <source>
        <dbReference type="EMBL" id="MBD2705349.1"/>
    </source>
</evidence>
<accession>A0A927AVX5</accession>
<dbReference type="RefSeq" id="WP_190892658.1">
    <property type="nucleotide sequence ID" value="NZ_JACWZY010000053.1"/>
</dbReference>
<sequence>MECTPFLFIDMAVMIFWRYVLCSNRGALYRLTGIPSRELTNTFVDAEVIWNKDIRLVSERLNSCDDLTEMLRIIESFLVNVVRSFRKHHHAVDVTSQLILNQQERITLDQLADQSCLSVR</sequence>
<dbReference type="Proteomes" id="UP000598820">
    <property type="component" value="Unassembled WGS sequence"/>
</dbReference>
<dbReference type="EMBL" id="JACWZY010000053">
    <property type="protein sequence ID" value="MBD2705349.1"/>
    <property type="molecule type" value="Genomic_DNA"/>
</dbReference>
<organism evidence="1 2">
    <name type="scientific">Spirosoma profusum</name>
    <dbReference type="NCBI Taxonomy" id="2771354"/>
    <lineage>
        <taxon>Bacteria</taxon>
        <taxon>Pseudomonadati</taxon>
        <taxon>Bacteroidota</taxon>
        <taxon>Cytophagia</taxon>
        <taxon>Cytophagales</taxon>
        <taxon>Cytophagaceae</taxon>
        <taxon>Spirosoma</taxon>
    </lineage>
</organism>
<reference evidence="1" key="1">
    <citation type="submission" date="2020-09" db="EMBL/GenBank/DDBJ databases">
        <authorList>
            <person name="Kim M.K."/>
        </authorList>
    </citation>
    <scope>NUCLEOTIDE SEQUENCE</scope>
    <source>
        <strain evidence="1">BT702</strain>
    </source>
</reference>
<proteinExistence type="predicted"/>
<dbReference type="AlphaFoldDB" id="A0A927AVX5"/>